<dbReference type="Proteomes" id="UP000292702">
    <property type="component" value="Unassembled WGS sequence"/>
</dbReference>
<dbReference type="Pfam" id="PF07742">
    <property type="entry name" value="BTG"/>
    <property type="match status" value="1"/>
</dbReference>
<dbReference type="Gene3D" id="3.90.640.90">
    <property type="entry name" value="Anti-proliferative protein, N-terminal domain"/>
    <property type="match status" value="1"/>
</dbReference>
<organism evidence="4 5">
    <name type="scientific">Steccherinum ochraceum</name>
    <dbReference type="NCBI Taxonomy" id="92696"/>
    <lineage>
        <taxon>Eukaryota</taxon>
        <taxon>Fungi</taxon>
        <taxon>Dikarya</taxon>
        <taxon>Basidiomycota</taxon>
        <taxon>Agaricomycotina</taxon>
        <taxon>Agaricomycetes</taxon>
        <taxon>Polyporales</taxon>
        <taxon>Steccherinaceae</taxon>
        <taxon>Steccherinum</taxon>
    </lineage>
</organism>
<dbReference type="STRING" id="92696.A0A4R0RS26"/>
<dbReference type="AlphaFoldDB" id="A0A4R0RS26"/>
<feature type="region of interest" description="Disordered" evidence="2">
    <location>
        <begin position="325"/>
        <end position="347"/>
    </location>
</feature>
<dbReference type="SUPFAM" id="SSF160696">
    <property type="entry name" value="BTG domain-like"/>
    <property type="match status" value="1"/>
</dbReference>
<sequence length="347" mass="36965">MASTTSPAAGSLAVTLAHAITYLTRSLITRYSATTIIKLQLALEANLTSQFSASWVPSEPLRGSGRRCLTLAPHSAPPRAIHNACKAAGVEWSQWISVLGGVEFDLFIDPGSVSARFGNWDTGKVTKCLTIWSESAVETARASKQVGAERQLSMDLRAQAKARALATQIQNAGKTVAQQLMIDDHEEDELFAMIADEVREPTWMTPVLNQFPTIPAPPRSTNSSPVSVASSTSTNSMHSRSSSRSSNSSSGFSVGSSDSCGSNTTIGSEKTTNKLSRRERARQARVYIDPSKTDVTNYDGGKTTVLTGGVMLGAMNNAKPKAVATVAVPTHKKTASSSSSNWRLTRA</sequence>
<evidence type="ECO:0000256" key="1">
    <source>
        <dbReference type="ARBA" id="ARBA00007989"/>
    </source>
</evidence>
<feature type="compositionally biased region" description="Polar residues" evidence="2">
    <location>
        <begin position="263"/>
        <end position="274"/>
    </location>
</feature>
<comment type="caution">
    <text evidence="4">The sequence shown here is derived from an EMBL/GenBank/DDBJ whole genome shotgun (WGS) entry which is preliminary data.</text>
</comment>
<dbReference type="EMBL" id="RWJN01000028">
    <property type="protein sequence ID" value="TCD70083.1"/>
    <property type="molecule type" value="Genomic_DNA"/>
</dbReference>
<evidence type="ECO:0000256" key="2">
    <source>
        <dbReference type="SAM" id="MobiDB-lite"/>
    </source>
</evidence>
<proteinExistence type="inferred from homology"/>
<evidence type="ECO:0000259" key="3">
    <source>
        <dbReference type="Pfam" id="PF07742"/>
    </source>
</evidence>
<protein>
    <recommendedName>
        <fullName evidence="3">Anti-proliferative protein domain-containing protein</fullName>
    </recommendedName>
</protein>
<evidence type="ECO:0000313" key="4">
    <source>
        <dbReference type="EMBL" id="TCD70083.1"/>
    </source>
</evidence>
<dbReference type="PANTHER" id="PTHR22978">
    <property type="entry name" value="B-CELL TRANSLOCATION GENE"/>
    <property type="match status" value="1"/>
</dbReference>
<feature type="compositionally biased region" description="Low complexity" evidence="2">
    <location>
        <begin position="219"/>
        <end position="262"/>
    </location>
</feature>
<dbReference type="GO" id="GO:0005737">
    <property type="term" value="C:cytoplasm"/>
    <property type="evidence" value="ECO:0007669"/>
    <property type="project" value="TreeGrafter"/>
</dbReference>
<evidence type="ECO:0000313" key="5">
    <source>
        <dbReference type="Proteomes" id="UP000292702"/>
    </source>
</evidence>
<dbReference type="PANTHER" id="PTHR22978:SF22">
    <property type="entry name" value="BTG FAMILY PROTEIN"/>
    <property type="match status" value="1"/>
</dbReference>
<feature type="domain" description="Anti-proliferative protein" evidence="3">
    <location>
        <begin position="17"/>
        <end position="119"/>
    </location>
</feature>
<keyword evidence="5" id="KW-1185">Reference proteome</keyword>
<reference evidence="4 5" key="1">
    <citation type="submission" date="2018-11" db="EMBL/GenBank/DDBJ databases">
        <title>Genome assembly of Steccherinum ochraceum LE-BIN_3174, the white-rot fungus of the Steccherinaceae family (The Residual Polyporoid clade, Polyporales, Basidiomycota).</title>
        <authorList>
            <person name="Fedorova T.V."/>
            <person name="Glazunova O.A."/>
            <person name="Landesman E.O."/>
            <person name="Moiseenko K.V."/>
            <person name="Psurtseva N.V."/>
            <person name="Savinova O.S."/>
            <person name="Shakhova N.V."/>
            <person name="Tyazhelova T.V."/>
            <person name="Vasina D.V."/>
        </authorList>
    </citation>
    <scope>NUCLEOTIDE SEQUENCE [LARGE SCALE GENOMIC DNA]</scope>
    <source>
        <strain evidence="4 5">LE-BIN_3174</strain>
    </source>
</reference>
<dbReference type="GO" id="GO:0005634">
    <property type="term" value="C:nucleus"/>
    <property type="evidence" value="ECO:0007669"/>
    <property type="project" value="TreeGrafter"/>
</dbReference>
<feature type="compositionally biased region" description="Polar residues" evidence="2">
    <location>
        <begin position="336"/>
        <end position="347"/>
    </location>
</feature>
<dbReference type="InterPro" id="IPR002087">
    <property type="entry name" value="Anti_prolifrtn"/>
</dbReference>
<gene>
    <name evidence="4" type="ORF">EIP91_005065</name>
</gene>
<dbReference type="InterPro" id="IPR036054">
    <property type="entry name" value="BTG-like_sf"/>
</dbReference>
<accession>A0A4R0RS26</accession>
<comment type="similarity">
    <text evidence="1">Belongs to the BTG family.</text>
</comment>
<dbReference type="OrthoDB" id="19928at2759"/>
<feature type="region of interest" description="Disordered" evidence="2">
    <location>
        <begin position="214"/>
        <end position="286"/>
    </location>
</feature>
<dbReference type="InterPro" id="IPR033332">
    <property type="entry name" value="BTG"/>
</dbReference>
<name>A0A4R0RS26_9APHY</name>